<reference evidence="1" key="1">
    <citation type="submission" date="2020-10" db="EMBL/GenBank/DDBJ databases">
        <authorList>
            <person name="Gilroy R."/>
        </authorList>
    </citation>
    <scope>NUCLEOTIDE SEQUENCE</scope>
    <source>
        <strain evidence="1">ChiHile30-977</strain>
    </source>
</reference>
<name>A0A9D0YZG4_9FIRM</name>
<accession>A0A9D0YZG4</accession>
<protein>
    <submittedName>
        <fullName evidence="1">Methionine gamma-lyase family protein</fullName>
    </submittedName>
</protein>
<dbReference type="InterPro" id="IPR015421">
    <property type="entry name" value="PyrdxlP-dep_Trfase_major"/>
</dbReference>
<organism evidence="1 2">
    <name type="scientific">Candidatus Avichristensenella intestinipullorum</name>
    <dbReference type="NCBI Taxonomy" id="2840693"/>
    <lineage>
        <taxon>Bacteria</taxon>
        <taxon>Bacillati</taxon>
        <taxon>Bacillota</taxon>
        <taxon>Clostridia</taxon>
        <taxon>Candidatus Avichristensenella</taxon>
    </lineage>
</organism>
<sequence>MKAFETEALLERAQQDCAPVFARFAQTEQTVFARVLLQMQQAQVGARHFAPSTGYGYDDVGRDTLERVYAGVLGCERALVRPQIVSGTHALCLALFGLLRPGDTLLSAAGKPYDTLDSVIGGASGEGSLAEWGVGYRQVELTSDGAPDFAAIRAALSGDVRVVLVQRSRGYAWRPTLTLEQIGDICALVHAQCPGAAVLVDNCYGEFTQPQEPSAYGADVMVGSLIKNPGGGLAPTGGYVAGRAALVERVACRLTSPGIGGEVGSYAASYRPFYQGLFLAPHVVSQALCGAALCARAFSLAGFAVHPAYDMPRGDIIQAVRLETPQRLIAFCQAVQAASPIDSFALPEPWDMPGYAHQVIMAAGTFVSGASIELSADAPMRPPYIAYWQGGLTYAHCRHAVGEALRAVCGVK</sequence>
<dbReference type="SUPFAM" id="SSF53383">
    <property type="entry name" value="PLP-dependent transferases"/>
    <property type="match status" value="1"/>
</dbReference>
<comment type="caution">
    <text evidence="1">The sequence shown here is derived from an EMBL/GenBank/DDBJ whole genome shotgun (WGS) entry which is preliminary data.</text>
</comment>
<dbReference type="Proteomes" id="UP000886819">
    <property type="component" value="Unassembled WGS sequence"/>
</dbReference>
<dbReference type="EMBL" id="DVFI01000120">
    <property type="protein sequence ID" value="HIQ63643.1"/>
    <property type="molecule type" value="Genomic_DNA"/>
</dbReference>
<dbReference type="AlphaFoldDB" id="A0A9D0YZG4"/>
<dbReference type="PANTHER" id="PTHR46658:SF1">
    <property type="entry name" value="CYS OR MET METABOLISM PYRIDOXAL-PHOSPHATE-DEPENDENT ENZYME"/>
    <property type="match status" value="1"/>
</dbReference>
<gene>
    <name evidence="1" type="ORF">IAA66_08695</name>
</gene>
<dbReference type="Gene3D" id="3.90.1150.60">
    <property type="entry name" value="Methioning gamme-lyase, C-terminal domain"/>
    <property type="match status" value="1"/>
</dbReference>
<dbReference type="Gene3D" id="3.40.640.10">
    <property type="entry name" value="Type I PLP-dependent aspartate aminotransferase-like (Major domain)"/>
    <property type="match status" value="1"/>
</dbReference>
<dbReference type="InterPro" id="IPR015424">
    <property type="entry name" value="PyrdxlP-dep_Trfase"/>
</dbReference>
<dbReference type="Pfam" id="PF06838">
    <property type="entry name" value="Met_gamma_lyase"/>
    <property type="match status" value="1"/>
</dbReference>
<proteinExistence type="predicted"/>
<evidence type="ECO:0000313" key="2">
    <source>
        <dbReference type="Proteomes" id="UP000886819"/>
    </source>
</evidence>
<dbReference type="PANTHER" id="PTHR46658">
    <property type="entry name" value="CYS OR MET METABOLISM PYRIDOXAL-PHOSPHATE-DEPENDENT ENZYME"/>
    <property type="match status" value="1"/>
</dbReference>
<dbReference type="InterPro" id="IPR009651">
    <property type="entry name" value="Met_g_lyase_put"/>
</dbReference>
<reference evidence="1" key="2">
    <citation type="journal article" date="2021" name="PeerJ">
        <title>Extensive microbial diversity within the chicken gut microbiome revealed by metagenomics and culture.</title>
        <authorList>
            <person name="Gilroy R."/>
            <person name="Ravi A."/>
            <person name="Getino M."/>
            <person name="Pursley I."/>
            <person name="Horton D.L."/>
            <person name="Alikhan N.F."/>
            <person name="Baker D."/>
            <person name="Gharbi K."/>
            <person name="Hall N."/>
            <person name="Watson M."/>
            <person name="Adriaenssens E.M."/>
            <person name="Foster-Nyarko E."/>
            <person name="Jarju S."/>
            <person name="Secka A."/>
            <person name="Antonio M."/>
            <person name="Oren A."/>
            <person name="Chaudhuri R.R."/>
            <person name="La Ragione R."/>
            <person name="Hildebrand F."/>
            <person name="Pallen M.J."/>
        </authorList>
    </citation>
    <scope>NUCLEOTIDE SEQUENCE</scope>
    <source>
        <strain evidence="1">ChiHile30-977</strain>
    </source>
</reference>
<evidence type="ECO:0000313" key="1">
    <source>
        <dbReference type="EMBL" id="HIQ63643.1"/>
    </source>
</evidence>